<evidence type="ECO:0000256" key="1">
    <source>
        <dbReference type="SAM" id="MobiDB-lite"/>
    </source>
</evidence>
<dbReference type="AlphaFoldDB" id="A0AAD5YG21"/>
<sequence>MVIVSYDASTGTVGIKANALLVRDEPDLANEGKEEKRSIKTAVVGARVFGLSAVVNWTPETLRNRDHRLAYLGELTKTGSLRTALAGILREFVDDPEAVRILMKASRAIITGRAALSFGMHVMRHEPLQVPRELDIICPKTTFAGFAEALFEVLMNAQTPPKTCRDNYAGQSRKQHVLQTITFDLGRMAILVHCCSEENPLRAVMDQWGSHLLNAVSWDRFIMAYGELTLTKRAFVRARGLDANERQERAQDQLQNFEFRARANSYKAGRTLYQCDMVKCPRTRRWFGDPGCLVMNIYRLDKSATAEYADVKWSLAGEGCNDLCEQARCAEYADAPRQTHQVPEMRESKSKEGGQRRIGKQ</sequence>
<reference evidence="2" key="1">
    <citation type="submission" date="2022-07" db="EMBL/GenBank/DDBJ databases">
        <title>Genome Sequence of Physisporinus lineatus.</title>
        <authorList>
            <person name="Buettner E."/>
        </authorList>
    </citation>
    <scope>NUCLEOTIDE SEQUENCE</scope>
    <source>
        <strain evidence="2">VT162</strain>
    </source>
</reference>
<evidence type="ECO:0000313" key="2">
    <source>
        <dbReference type="EMBL" id="KAJ3479966.1"/>
    </source>
</evidence>
<gene>
    <name evidence="2" type="ORF">NLI96_g8690</name>
</gene>
<comment type="caution">
    <text evidence="2">The sequence shown here is derived from an EMBL/GenBank/DDBJ whole genome shotgun (WGS) entry which is preliminary data.</text>
</comment>
<dbReference type="Proteomes" id="UP001212997">
    <property type="component" value="Unassembled WGS sequence"/>
</dbReference>
<feature type="region of interest" description="Disordered" evidence="1">
    <location>
        <begin position="335"/>
        <end position="361"/>
    </location>
</feature>
<accession>A0AAD5YG21</accession>
<keyword evidence="3" id="KW-1185">Reference proteome</keyword>
<proteinExistence type="predicted"/>
<organism evidence="2 3">
    <name type="scientific">Meripilus lineatus</name>
    <dbReference type="NCBI Taxonomy" id="2056292"/>
    <lineage>
        <taxon>Eukaryota</taxon>
        <taxon>Fungi</taxon>
        <taxon>Dikarya</taxon>
        <taxon>Basidiomycota</taxon>
        <taxon>Agaricomycotina</taxon>
        <taxon>Agaricomycetes</taxon>
        <taxon>Polyporales</taxon>
        <taxon>Meripilaceae</taxon>
        <taxon>Meripilus</taxon>
    </lineage>
</organism>
<feature type="compositionally biased region" description="Basic and acidic residues" evidence="1">
    <location>
        <begin position="343"/>
        <end position="355"/>
    </location>
</feature>
<dbReference type="EMBL" id="JANAWD010000404">
    <property type="protein sequence ID" value="KAJ3479966.1"/>
    <property type="molecule type" value="Genomic_DNA"/>
</dbReference>
<evidence type="ECO:0000313" key="3">
    <source>
        <dbReference type="Proteomes" id="UP001212997"/>
    </source>
</evidence>
<protein>
    <submittedName>
        <fullName evidence="2">Uncharacterized protein</fullName>
    </submittedName>
</protein>
<name>A0AAD5YG21_9APHY</name>